<keyword evidence="2" id="KW-1185">Reference proteome</keyword>
<reference evidence="1" key="1">
    <citation type="submission" date="2022-04" db="EMBL/GenBank/DDBJ databases">
        <title>Chromosome-scale genome assembly of Holotrichia oblita Faldermann.</title>
        <authorList>
            <person name="Rongchong L."/>
        </authorList>
    </citation>
    <scope>NUCLEOTIDE SEQUENCE</scope>
    <source>
        <strain evidence="1">81SQS9</strain>
    </source>
</reference>
<protein>
    <submittedName>
        <fullName evidence="1">Phosphatidylinositol-glycan biosynthesis class f protein-related</fullName>
    </submittedName>
</protein>
<organism evidence="1 2">
    <name type="scientific">Holotrichia oblita</name>
    <name type="common">Chafer beetle</name>
    <dbReference type="NCBI Taxonomy" id="644536"/>
    <lineage>
        <taxon>Eukaryota</taxon>
        <taxon>Metazoa</taxon>
        <taxon>Ecdysozoa</taxon>
        <taxon>Arthropoda</taxon>
        <taxon>Hexapoda</taxon>
        <taxon>Insecta</taxon>
        <taxon>Pterygota</taxon>
        <taxon>Neoptera</taxon>
        <taxon>Endopterygota</taxon>
        <taxon>Coleoptera</taxon>
        <taxon>Polyphaga</taxon>
        <taxon>Scarabaeiformia</taxon>
        <taxon>Scarabaeidae</taxon>
        <taxon>Melolonthinae</taxon>
        <taxon>Holotrichia</taxon>
    </lineage>
</organism>
<dbReference type="EMBL" id="CM043019">
    <property type="protein sequence ID" value="KAI4462311.1"/>
    <property type="molecule type" value="Genomic_DNA"/>
</dbReference>
<gene>
    <name evidence="1" type="ORF">MML48_5g00016614</name>
</gene>
<evidence type="ECO:0000313" key="2">
    <source>
        <dbReference type="Proteomes" id="UP001056778"/>
    </source>
</evidence>
<proteinExistence type="predicted"/>
<dbReference type="Proteomes" id="UP001056778">
    <property type="component" value="Chromosome 5"/>
</dbReference>
<name>A0ACB9T688_HOLOL</name>
<sequence length="327" mass="35973">MASFLSVVLVILILAIVFKLYIKLSVKRNGSYVCLTGKTAVITGANSGLGYITALDFAKRGARVILGCRNGDKAEEAVKKIIAATNNKNIVYKLVDCASLKSVRNFAQDIIENEARLDILVNNAGISSDEEGLTPDGIQTILQVNHISGFLLTHLLMDKLKKSTPSRIIMVASPTARFANLNLNTLRDLNTATLSRRFYAMYYNSKLCNIAFAIEMAKRLDGSGVTINAVHPGVATTEIVRDAKLWVKFGFNIFTSLFLYTAEEGAQTQIYASVANEVVNINGGFFGNCNRIEVYKTARDSEFLRKLWEKSEELAKLSDGEKIPLLV</sequence>
<comment type="caution">
    <text evidence="1">The sequence shown here is derived from an EMBL/GenBank/DDBJ whole genome shotgun (WGS) entry which is preliminary data.</text>
</comment>
<evidence type="ECO:0000313" key="1">
    <source>
        <dbReference type="EMBL" id="KAI4462311.1"/>
    </source>
</evidence>
<accession>A0ACB9T688</accession>